<dbReference type="HOGENOM" id="CLU_061545_2_1_6"/>
<evidence type="ECO:0000256" key="1">
    <source>
        <dbReference type="SAM" id="MobiDB-lite"/>
    </source>
</evidence>
<evidence type="ECO:0000313" key="4">
    <source>
        <dbReference type="Proteomes" id="UP000031623"/>
    </source>
</evidence>
<dbReference type="Proteomes" id="UP000031623">
    <property type="component" value="Chromosome"/>
</dbReference>
<keyword evidence="2" id="KW-0732">Signal</keyword>
<reference evidence="3 4" key="1">
    <citation type="journal article" date="2014" name="ISME J.">
        <title>Ecophysiology of Thioploca ingrica as revealed by the complete genome sequence supplemented with proteomic evidence.</title>
        <authorList>
            <person name="Kojima H."/>
            <person name="Ogura Y."/>
            <person name="Yamamoto N."/>
            <person name="Togashi T."/>
            <person name="Mori H."/>
            <person name="Watanabe T."/>
            <person name="Nemoto F."/>
            <person name="Kurokawa K."/>
            <person name="Hayashi T."/>
            <person name="Fukui M."/>
        </authorList>
    </citation>
    <scope>NUCLEOTIDE SEQUENCE [LARGE SCALE GENOMIC DNA]</scope>
</reference>
<gene>
    <name evidence="3" type="ORF">THII_2354</name>
</gene>
<proteinExistence type="predicted"/>
<evidence type="ECO:0000313" key="3">
    <source>
        <dbReference type="EMBL" id="BAP56651.1"/>
    </source>
</evidence>
<feature type="region of interest" description="Disordered" evidence="1">
    <location>
        <begin position="46"/>
        <end position="66"/>
    </location>
</feature>
<dbReference type="InterPro" id="IPR010328">
    <property type="entry name" value="DUF928"/>
</dbReference>
<dbReference type="STRING" id="40754.THII_2354"/>
<dbReference type="Pfam" id="PF06051">
    <property type="entry name" value="DUF928"/>
    <property type="match status" value="1"/>
</dbReference>
<dbReference type="KEGG" id="tig:THII_2354"/>
<sequence>MCNQLKSMVLLTTLTMTCITLFPINSTAADEAKSIYKPLVKSAPNTRVGGGSRGSRGSRGVEDSTPVLSVLAPDHTGHTIYSQPTLYWSTSKLINKPIKLTMAYTDFTLGMEPVIETEIKIPQNTGMQAIDLARINWKIKDKGLIPEMEYQWSVSIIMDEQQSSNDIVASGTIERVSQALADKVADKIAKETDGKKQVAIYAENGMWYDAIAQLSKLIAQYPNDQKLQSQKVSLLQQVGLAN</sequence>
<protein>
    <recommendedName>
        <fullName evidence="5">DUF928 domain-containing protein</fullName>
    </recommendedName>
</protein>
<dbReference type="EMBL" id="AP014633">
    <property type="protein sequence ID" value="BAP56651.1"/>
    <property type="molecule type" value="Genomic_DNA"/>
</dbReference>
<evidence type="ECO:0000256" key="2">
    <source>
        <dbReference type="SAM" id="SignalP"/>
    </source>
</evidence>
<dbReference type="OrthoDB" id="5625579at2"/>
<dbReference type="AlphaFoldDB" id="A0A090BVD2"/>
<accession>A0A090BVD2</accession>
<keyword evidence="4" id="KW-1185">Reference proteome</keyword>
<name>A0A090BVD2_9GAMM</name>
<feature type="signal peptide" evidence="2">
    <location>
        <begin position="1"/>
        <end position="28"/>
    </location>
</feature>
<evidence type="ECO:0008006" key="5">
    <source>
        <dbReference type="Google" id="ProtNLM"/>
    </source>
</evidence>
<organism evidence="3 4">
    <name type="scientific">Thioploca ingrica</name>
    <dbReference type="NCBI Taxonomy" id="40754"/>
    <lineage>
        <taxon>Bacteria</taxon>
        <taxon>Pseudomonadati</taxon>
        <taxon>Pseudomonadota</taxon>
        <taxon>Gammaproteobacteria</taxon>
        <taxon>Thiotrichales</taxon>
        <taxon>Thiotrichaceae</taxon>
        <taxon>Thioploca</taxon>
    </lineage>
</organism>
<feature type="chain" id="PRO_5001853454" description="DUF928 domain-containing protein" evidence="2">
    <location>
        <begin position="29"/>
        <end position="242"/>
    </location>
</feature>